<dbReference type="EMBL" id="CAEZYM010000001">
    <property type="protein sequence ID" value="CAB4716980.1"/>
    <property type="molecule type" value="Genomic_DNA"/>
</dbReference>
<evidence type="ECO:0000313" key="8">
    <source>
        <dbReference type="EMBL" id="CAB4933805.1"/>
    </source>
</evidence>
<sequence length="215" mass="23122">MRLDHVSYVTSHDQLADTVQRLGSRLGSTFVDGGIHPRFGTRNFTLPLQDGHYLEVVCPLDHPASDSSAFGKAVSLRAAEGGGWLTWVVSVDDVAPIEARLGRSAVDGHRVKPDGTDLSWKQIGVLGTLEDRQLPFFIQWIANHHPSTDGKAIAKIVKVEIAGDETTIATWLGSDLSSAVGNDVVIEWVSPTTNDGENGIVAVHLQTPTGVVRVD</sequence>
<dbReference type="EMBL" id="CAFABH010000007">
    <property type="protein sequence ID" value="CAB4826427.1"/>
    <property type="molecule type" value="Genomic_DNA"/>
</dbReference>
<evidence type="ECO:0000259" key="1">
    <source>
        <dbReference type="Pfam" id="PF13468"/>
    </source>
</evidence>
<dbReference type="EMBL" id="CAFBOC010000001">
    <property type="protein sequence ID" value="CAB4968183.1"/>
    <property type="molecule type" value="Genomic_DNA"/>
</dbReference>
<reference evidence="5" key="1">
    <citation type="submission" date="2020-05" db="EMBL/GenBank/DDBJ databases">
        <authorList>
            <person name="Chiriac C."/>
            <person name="Salcher M."/>
            <person name="Ghai R."/>
            <person name="Kavagutti S V."/>
        </authorList>
    </citation>
    <scope>NUCLEOTIDE SEQUENCE</scope>
</reference>
<name>A0A6J6W2C8_9ZZZZ</name>
<protein>
    <submittedName>
        <fullName evidence="5">Unannotated protein</fullName>
    </submittedName>
</protein>
<evidence type="ECO:0000313" key="2">
    <source>
        <dbReference type="EMBL" id="CAB4335913.1"/>
    </source>
</evidence>
<evidence type="ECO:0000313" key="10">
    <source>
        <dbReference type="EMBL" id="CAB5072450.1"/>
    </source>
</evidence>
<dbReference type="InterPro" id="IPR025870">
    <property type="entry name" value="Glyoxalase-like_dom"/>
</dbReference>
<evidence type="ECO:0000313" key="4">
    <source>
        <dbReference type="EMBL" id="CAB4716980.1"/>
    </source>
</evidence>
<evidence type="ECO:0000313" key="7">
    <source>
        <dbReference type="EMBL" id="CAB4855236.1"/>
    </source>
</evidence>
<accession>A0A6J6W2C8</accession>
<organism evidence="5">
    <name type="scientific">freshwater metagenome</name>
    <dbReference type="NCBI Taxonomy" id="449393"/>
    <lineage>
        <taxon>unclassified sequences</taxon>
        <taxon>metagenomes</taxon>
        <taxon>ecological metagenomes</taxon>
    </lineage>
</organism>
<dbReference type="EMBL" id="CAFBQX010000003">
    <property type="protein sequence ID" value="CAB5072450.1"/>
    <property type="molecule type" value="Genomic_DNA"/>
</dbReference>
<evidence type="ECO:0000313" key="6">
    <source>
        <dbReference type="EMBL" id="CAB4826427.1"/>
    </source>
</evidence>
<dbReference type="AlphaFoldDB" id="A0A6J6W2C8"/>
<evidence type="ECO:0000313" key="5">
    <source>
        <dbReference type="EMBL" id="CAB4778530.1"/>
    </source>
</evidence>
<evidence type="ECO:0000313" key="9">
    <source>
        <dbReference type="EMBL" id="CAB4968183.1"/>
    </source>
</evidence>
<dbReference type="EMBL" id="CAFBNH010000001">
    <property type="protein sequence ID" value="CAB4933805.1"/>
    <property type="molecule type" value="Genomic_DNA"/>
</dbReference>
<dbReference type="Pfam" id="PF13468">
    <property type="entry name" value="Glyoxalase_3"/>
    <property type="match status" value="1"/>
</dbReference>
<dbReference type="EMBL" id="CAEZXO010000004">
    <property type="protein sequence ID" value="CAB4693329.1"/>
    <property type="molecule type" value="Genomic_DNA"/>
</dbReference>
<feature type="domain" description="Glyoxalase-like" evidence="1">
    <location>
        <begin position="3"/>
        <end position="169"/>
    </location>
</feature>
<dbReference type="EMBL" id="CAESAE010000003">
    <property type="protein sequence ID" value="CAB4335913.1"/>
    <property type="molecule type" value="Genomic_DNA"/>
</dbReference>
<dbReference type="EMBL" id="CAFBLD010000001">
    <property type="protein sequence ID" value="CAB4855236.1"/>
    <property type="molecule type" value="Genomic_DNA"/>
</dbReference>
<dbReference type="PANTHER" id="PTHR40265">
    <property type="entry name" value="BLL2707 PROTEIN"/>
    <property type="match status" value="1"/>
</dbReference>
<dbReference type="Gene3D" id="3.10.180.10">
    <property type="entry name" value="2,3-Dihydroxybiphenyl 1,2-Dioxygenase, domain 1"/>
    <property type="match status" value="1"/>
</dbReference>
<dbReference type="EMBL" id="CAEZZW010000003">
    <property type="protein sequence ID" value="CAB4778530.1"/>
    <property type="molecule type" value="Genomic_DNA"/>
</dbReference>
<dbReference type="InterPro" id="IPR029068">
    <property type="entry name" value="Glyas_Bleomycin-R_OHBP_Dase"/>
</dbReference>
<evidence type="ECO:0000313" key="3">
    <source>
        <dbReference type="EMBL" id="CAB4693329.1"/>
    </source>
</evidence>
<proteinExistence type="predicted"/>
<gene>
    <name evidence="3" type="ORF">UFOPK2510_00842</name>
    <name evidence="4" type="ORF">UFOPK2718_00194</name>
    <name evidence="5" type="ORF">UFOPK2936_00710</name>
    <name evidence="6" type="ORF">UFOPK3174_00582</name>
    <name evidence="7" type="ORF">UFOPK3328_00041</name>
    <name evidence="8" type="ORF">UFOPK3779_00041</name>
    <name evidence="9" type="ORF">UFOPK3913_00067</name>
    <name evidence="2" type="ORF">UFOPK4107_00598</name>
    <name evidence="10" type="ORF">UFOPK4403_00786</name>
</gene>
<dbReference type="PANTHER" id="PTHR40265:SF1">
    <property type="entry name" value="GLYOXALASE-LIKE DOMAIN-CONTAINING PROTEIN"/>
    <property type="match status" value="1"/>
</dbReference>